<protein>
    <submittedName>
        <fullName evidence="6">HTH-type transcriptional regulator YtlI</fullName>
    </submittedName>
</protein>
<dbReference type="InterPro" id="IPR036388">
    <property type="entry name" value="WH-like_DNA-bd_sf"/>
</dbReference>
<evidence type="ECO:0000313" key="7">
    <source>
        <dbReference type="Proteomes" id="UP000600247"/>
    </source>
</evidence>
<evidence type="ECO:0000256" key="1">
    <source>
        <dbReference type="ARBA" id="ARBA00009437"/>
    </source>
</evidence>
<feature type="domain" description="HTH lysR-type" evidence="5">
    <location>
        <begin position="1"/>
        <end position="57"/>
    </location>
</feature>
<dbReference type="RefSeq" id="WP_188887303.1">
    <property type="nucleotide sequence ID" value="NZ_BMHY01000001.1"/>
</dbReference>
<dbReference type="GO" id="GO:0003700">
    <property type="term" value="F:DNA-binding transcription factor activity"/>
    <property type="evidence" value="ECO:0007669"/>
    <property type="project" value="InterPro"/>
</dbReference>
<dbReference type="PANTHER" id="PTHR30419:SF25">
    <property type="entry name" value="HTH-TYPE TRANSCRIPTIONAL REGULATOR YTLI"/>
    <property type="match status" value="1"/>
</dbReference>
<comment type="similarity">
    <text evidence="1">Belongs to the LysR transcriptional regulatory family.</text>
</comment>
<comment type="caution">
    <text evidence="6">The sequence shown here is derived from an EMBL/GenBank/DDBJ whole genome shotgun (WGS) entry which is preliminary data.</text>
</comment>
<keyword evidence="2" id="KW-0805">Transcription regulation</keyword>
<dbReference type="InterPro" id="IPR005119">
    <property type="entry name" value="LysR_subst-bd"/>
</dbReference>
<keyword evidence="4" id="KW-0804">Transcription</keyword>
<evidence type="ECO:0000256" key="3">
    <source>
        <dbReference type="ARBA" id="ARBA00023125"/>
    </source>
</evidence>
<dbReference type="Gene3D" id="3.40.190.10">
    <property type="entry name" value="Periplasmic binding protein-like II"/>
    <property type="match status" value="2"/>
</dbReference>
<organism evidence="6 7">
    <name type="scientific">Paenibacillus radicis</name>
    <name type="common">ex Gao et al. 2016</name>
    <dbReference type="NCBI Taxonomy" id="1737354"/>
    <lineage>
        <taxon>Bacteria</taxon>
        <taxon>Bacillati</taxon>
        <taxon>Bacillota</taxon>
        <taxon>Bacilli</taxon>
        <taxon>Bacillales</taxon>
        <taxon>Paenibacillaceae</taxon>
        <taxon>Paenibacillus</taxon>
    </lineage>
</organism>
<dbReference type="CDD" id="cd05466">
    <property type="entry name" value="PBP2_LTTR_substrate"/>
    <property type="match status" value="1"/>
</dbReference>
<sequence length="296" mass="32266">MDLKELIAFRTIVEEGTFSKAAAKLNYAQSTITNQIQRLEKQLGFALFQRGWDAELTAAGKIYAEEVQSLIRHWHYAEDLAKSLEKEEIGTVSIGAVEPAAATLLPGALRRLAVSKPAISCSVTVANTDALLQGVKDGKLDFAICGDHPLKNGLQFEQLYAEELSFIADDAHPLAGRTSLSLSDLLPYPLLAGGSNCLYHIRLDEELSFLPSRPLTHTVTQLSLLPSFVQGCNWVGATLASLPLPNGIQRLDVLLAEPEISIGILYQREPNYLSATKRSVIELIREQIGIRSTASG</sequence>
<evidence type="ECO:0000256" key="2">
    <source>
        <dbReference type="ARBA" id="ARBA00023015"/>
    </source>
</evidence>
<proteinExistence type="inferred from homology"/>
<dbReference type="SUPFAM" id="SSF53850">
    <property type="entry name" value="Periplasmic binding protein-like II"/>
    <property type="match status" value="1"/>
</dbReference>
<dbReference type="PANTHER" id="PTHR30419">
    <property type="entry name" value="HTH-TYPE TRANSCRIPTIONAL REGULATOR YBHD"/>
    <property type="match status" value="1"/>
</dbReference>
<gene>
    <name evidence="6" type="primary">ytlI</name>
    <name evidence="6" type="ORF">GCM10010918_04530</name>
</gene>
<dbReference type="Gene3D" id="1.10.10.10">
    <property type="entry name" value="Winged helix-like DNA-binding domain superfamily/Winged helix DNA-binding domain"/>
    <property type="match status" value="1"/>
</dbReference>
<dbReference type="GO" id="GO:0005829">
    <property type="term" value="C:cytosol"/>
    <property type="evidence" value="ECO:0007669"/>
    <property type="project" value="TreeGrafter"/>
</dbReference>
<dbReference type="InterPro" id="IPR036390">
    <property type="entry name" value="WH_DNA-bd_sf"/>
</dbReference>
<evidence type="ECO:0000256" key="4">
    <source>
        <dbReference type="ARBA" id="ARBA00023163"/>
    </source>
</evidence>
<dbReference type="EMBL" id="BMHY01000001">
    <property type="protein sequence ID" value="GGG54763.1"/>
    <property type="molecule type" value="Genomic_DNA"/>
</dbReference>
<accession>A0A917GRG8</accession>
<evidence type="ECO:0000313" key="6">
    <source>
        <dbReference type="EMBL" id="GGG54763.1"/>
    </source>
</evidence>
<keyword evidence="7" id="KW-1185">Reference proteome</keyword>
<keyword evidence="3" id="KW-0238">DNA-binding</keyword>
<dbReference type="InterPro" id="IPR000847">
    <property type="entry name" value="LysR_HTH_N"/>
</dbReference>
<reference evidence="6 7" key="1">
    <citation type="journal article" date="2014" name="Int. J. Syst. Evol. Microbiol.">
        <title>Complete genome sequence of Corynebacterium casei LMG S-19264T (=DSM 44701T), isolated from a smear-ripened cheese.</title>
        <authorList>
            <consortium name="US DOE Joint Genome Institute (JGI-PGF)"/>
            <person name="Walter F."/>
            <person name="Albersmeier A."/>
            <person name="Kalinowski J."/>
            <person name="Ruckert C."/>
        </authorList>
    </citation>
    <scope>NUCLEOTIDE SEQUENCE [LARGE SCALE GENOMIC DNA]</scope>
    <source>
        <strain evidence="6 7">CGMCC 1.15286</strain>
    </source>
</reference>
<dbReference type="Proteomes" id="UP000600247">
    <property type="component" value="Unassembled WGS sequence"/>
</dbReference>
<evidence type="ECO:0000259" key="5">
    <source>
        <dbReference type="PROSITE" id="PS50931"/>
    </source>
</evidence>
<dbReference type="Pfam" id="PF00126">
    <property type="entry name" value="HTH_1"/>
    <property type="match status" value="1"/>
</dbReference>
<dbReference type="PRINTS" id="PR00039">
    <property type="entry name" value="HTHLYSR"/>
</dbReference>
<dbReference type="PROSITE" id="PS50931">
    <property type="entry name" value="HTH_LYSR"/>
    <property type="match status" value="1"/>
</dbReference>
<dbReference type="SUPFAM" id="SSF46785">
    <property type="entry name" value="Winged helix' DNA-binding domain"/>
    <property type="match status" value="1"/>
</dbReference>
<name>A0A917GRG8_9BACL</name>
<dbReference type="Pfam" id="PF03466">
    <property type="entry name" value="LysR_substrate"/>
    <property type="match status" value="1"/>
</dbReference>
<dbReference type="InterPro" id="IPR050950">
    <property type="entry name" value="HTH-type_LysR_regulators"/>
</dbReference>
<dbReference type="GO" id="GO:0003677">
    <property type="term" value="F:DNA binding"/>
    <property type="evidence" value="ECO:0007669"/>
    <property type="project" value="UniProtKB-KW"/>
</dbReference>
<dbReference type="AlphaFoldDB" id="A0A917GRG8"/>